<reference evidence="3 4" key="1">
    <citation type="journal article" date="2018" name="PLoS Pathog.">
        <title>Evolution of structural diversity of trichothecenes, a family of toxins produced by plant pathogenic and entomopathogenic fungi.</title>
        <authorList>
            <person name="Proctor R.H."/>
            <person name="McCormick S.P."/>
            <person name="Kim H.S."/>
            <person name="Cardoza R.E."/>
            <person name="Stanley A.M."/>
            <person name="Lindo L."/>
            <person name="Kelly A."/>
            <person name="Brown D.W."/>
            <person name="Lee T."/>
            <person name="Vaughan M.M."/>
            <person name="Alexander N.J."/>
            <person name="Busman M."/>
            <person name="Gutierrez S."/>
        </authorList>
    </citation>
    <scope>NUCLEOTIDE SEQUENCE [LARGE SCALE GENOMIC DNA]</scope>
    <source>
        <strain evidence="3 4">NRRL 20695</strain>
    </source>
</reference>
<dbReference type="SUPFAM" id="SSF52540">
    <property type="entry name" value="P-loop containing nucleoside triphosphate hydrolases"/>
    <property type="match status" value="1"/>
</dbReference>
<feature type="region of interest" description="Disordered" evidence="1">
    <location>
        <begin position="140"/>
        <end position="183"/>
    </location>
</feature>
<evidence type="ECO:0000259" key="2">
    <source>
        <dbReference type="SMART" id="SM00382"/>
    </source>
</evidence>
<feature type="region of interest" description="Disordered" evidence="1">
    <location>
        <begin position="285"/>
        <end position="305"/>
    </location>
</feature>
<protein>
    <recommendedName>
        <fullName evidence="2">AAA+ ATPase domain-containing protein</fullName>
    </recommendedName>
</protein>
<dbReference type="OrthoDB" id="10042665at2759"/>
<dbReference type="SMART" id="SM00382">
    <property type="entry name" value="AAA"/>
    <property type="match status" value="1"/>
</dbReference>
<feature type="domain" description="AAA+ ATPase" evidence="2">
    <location>
        <begin position="642"/>
        <end position="769"/>
    </location>
</feature>
<feature type="compositionally biased region" description="Polar residues" evidence="1">
    <location>
        <begin position="147"/>
        <end position="161"/>
    </location>
</feature>
<evidence type="ECO:0000256" key="1">
    <source>
        <dbReference type="SAM" id="MobiDB-lite"/>
    </source>
</evidence>
<dbReference type="InterPro" id="IPR027417">
    <property type="entry name" value="P-loop_NTPase"/>
</dbReference>
<feature type="compositionally biased region" description="Low complexity" evidence="1">
    <location>
        <begin position="36"/>
        <end position="56"/>
    </location>
</feature>
<dbReference type="PANTHER" id="PTHR46411">
    <property type="entry name" value="FAMILY ATPASE, PUTATIVE-RELATED"/>
    <property type="match status" value="1"/>
</dbReference>
<name>A0A395T6Q2_9HYPO</name>
<feature type="compositionally biased region" description="Basic and acidic residues" evidence="1">
    <location>
        <begin position="170"/>
        <end position="180"/>
    </location>
</feature>
<dbReference type="Gene3D" id="3.40.50.300">
    <property type="entry name" value="P-loop containing nucleotide triphosphate hydrolases"/>
    <property type="match status" value="1"/>
</dbReference>
<dbReference type="AlphaFoldDB" id="A0A395T6Q2"/>
<dbReference type="GO" id="GO:0005524">
    <property type="term" value="F:ATP binding"/>
    <property type="evidence" value="ECO:0007669"/>
    <property type="project" value="InterPro"/>
</dbReference>
<evidence type="ECO:0000313" key="3">
    <source>
        <dbReference type="EMBL" id="RGP80187.1"/>
    </source>
</evidence>
<dbReference type="PANTHER" id="PTHR46411:SF1">
    <property type="entry name" value="FAMILY ATPASE, PUTATIVE (AFU_ORTHOLOGUE AFUA_7G05752)-RELATED"/>
    <property type="match status" value="1"/>
</dbReference>
<dbReference type="Pfam" id="PF22942">
    <property type="entry name" value="DUF7025"/>
    <property type="match status" value="1"/>
</dbReference>
<dbReference type="InterPro" id="IPR003593">
    <property type="entry name" value="AAA+_ATPase"/>
</dbReference>
<dbReference type="InterPro" id="IPR054289">
    <property type="entry name" value="DUF7025"/>
</dbReference>
<feature type="compositionally biased region" description="Basic and acidic residues" evidence="1">
    <location>
        <begin position="1"/>
        <end position="28"/>
    </location>
</feature>
<sequence length="864" mass="98734">MEDKGSVPWRNDQDPRRKPVKDESDAKGVKVPNTTSPVEGSSESNSSSKLDLESQSKPLQHQFADFQYQVAASTRALQHQFADFQYQVAASTRALQHQVTTSRNHASYGAAAYPTYLQQASNAVTPQAAATTALETSEPGIHHNHQWHLTPTEPRNTNLKYGNSDDGSPEDSKRDKEKRLNNPAFNRVDNVWDNKLKHYKLQETTDADTIPQYKNFIFHVRRTFDTQGRYETTFVDIKSKLLRECLQDVIGNIEGISLAEEVPNIRVNLLFLYLEDMRHHLKALQRAEPDGETQTARENNEERLEDKKKQLEVLVEYLDHDFKSTKRNLHSMLKNGLITFNLLWALWKPNMLAYTTTYGHDQEPRILKVEMAELRRGTVKGQYYYVCGKFFGFDGKRFGYGHTKTYIEEFQGARKITSLSIYPIQYHKNEVKLRRDLIERGKKFVSLSGVHYKSYQGIASQVFKKAQLVRFDIQPSRVMIDTATFRRINPNYNVSLVEPNHPDVLSAEADSSSDCKNHDCYHNTDDEEKVKHFTELDILSPKTSDGKDGTQSSGNDDEKSDPLKFTDEEYLIASPLVLGFAFAEKQWLELAVSGVDNIKWNEKAWDSLYLEDGKKNLIKALVKSRKYHAANTIDDVIRGKGKGLVTVLHGPPGTGKTLTAESISEMLRCPLYKASAGEMGTDSKYLETQLQTTLAICHTWGAILLLNEADVFIERRDLRDIHRNALVSIFLRQLEYFQGIMFLTTNRVQTFDEAFQSRIHIALRYDKLDLRAKQAIFKMFLDRVEELGKLKVEPLTKDELTEISRQDLNGREIKNVVGSAQDLAVNEDEALSIRHIRQVLAVHARFDQDLKGGAGYEDAMRNYC</sequence>
<dbReference type="Pfam" id="PF00004">
    <property type="entry name" value="AAA"/>
    <property type="match status" value="1"/>
</dbReference>
<comment type="caution">
    <text evidence="3">The sequence shown here is derived from an EMBL/GenBank/DDBJ whole genome shotgun (WGS) entry which is preliminary data.</text>
</comment>
<dbReference type="InterPro" id="IPR003959">
    <property type="entry name" value="ATPase_AAA_core"/>
</dbReference>
<keyword evidence="4" id="KW-1185">Reference proteome</keyword>
<feature type="region of interest" description="Disordered" evidence="1">
    <location>
        <begin position="539"/>
        <end position="562"/>
    </location>
</feature>
<accession>A0A395T6Q2</accession>
<proteinExistence type="predicted"/>
<dbReference type="STRING" id="694270.A0A395T6Q2"/>
<dbReference type="EMBL" id="PXOG01000035">
    <property type="protein sequence ID" value="RGP80187.1"/>
    <property type="molecule type" value="Genomic_DNA"/>
</dbReference>
<dbReference type="Proteomes" id="UP000266234">
    <property type="component" value="Unassembled WGS sequence"/>
</dbReference>
<gene>
    <name evidence="3" type="ORF">FLONG3_1721</name>
</gene>
<evidence type="ECO:0000313" key="4">
    <source>
        <dbReference type="Proteomes" id="UP000266234"/>
    </source>
</evidence>
<dbReference type="GO" id="GO:0016887">
    <property type="term" value="F:ATP hydrolysis activity"/>
    <property type="evidence" value="ECO:0007669"/>
    <property type="project" value="InterPro"/>
</dbReference>
<organism evidence="3 4">
    <name type="scientific">Fusarium longipes</name>
    <dbReference type="NCBI Taxonomy" id="694270"/>
    <lineage>
        <taxon>Eukaryota</taxon>
        <taxon>Fungi</taxon>
        <taxon>Dikarya</taxon>
        <taxon>Ascomycota</taxon>
        <taxon>Pezizomycotina</taxon>
        <taxon>Sordariomycetes</taxon>
        <taxon>Hypocreomycetidae</taxon>
        <taxon>Hypocreales</taxon>
        <taxon>Nectriaceae</taxon>
        <taxon>Fusarium</taxon>
    </lineage>
</organism>
<feature type="region of interest" description="Disordered" evidence="1">
    <location>
        <begin position="1"/>
        <end position="56"/>
    </location>
</feature>